<reference evidence="3" key="2">
    <citation type="submission" date="2020-09" db="EMBL/GenBank/DDBJ databases">
        <authorList>
            <person name="Sun Q."/>
            <person name="Zhou Y."/>
        </authorList>
    </citation>
    <scope>NUCLEOTIDE SEQUENCE</scope>
    <source>
        <strain evidence="3">CGMCC 1.3617</strain>
    </source>
</reference>
<dbReference type="PIRSF" id="PIRSF017082">
    <property type="entry name" value="YflP"/>
    <property type="match status" value="1"/>
</dbReference>
<feature type="signal peptide" evidence="2">
    <location>
        <begin position="1"/>
        <end position="21"/>
    </location>
</feature>
<dbReference type="RefSeq" id="WP_188972443.1">
    <property type="nucleotide sequence ID" value="NZ_BMKW01000016.1"/>
</dbReference>
<organism evidence="3 4">
    <name type="scientific">Neoroseomonas lacus</name>
    <dbReference type="NCBI Taxonomy" id="287609"/>
    <lineage>
        <taxon>Bacteria</taxon>
        <taxon>Pseudomonadati</taxon>
        <taxon>Pseudomonadota</taxon>
        <taxon>Alphaproteobacteria</taxon>
        <taxon>Acetobacterales</taxon>
        <taxon>Acetobacteraceae</taxon>
        <taxon>Neoroseomonas</taxon>
    </lineage>
</organism>
<gene>
    <name evidence="3" type="ORF">GCM10011320_52490</name>
</gene>
<name>A0A917L208_9PROT</name>
<dbReference type="PANTHER" id="PTHR42928:SF5">
    <property type="entry name" value="BLR1237 PROTEIN"/>
    <property type="match status" value="1"/>
</dbReference>
<dbReference type="PANTHER" id="PTHR42928">
    <property type="entry name" value="TRICARBOXYLATE-BINDING PROTEIN"/>
    <property type="match status" value="1"/>
</dbReference>
<dbReference type="Proteomes" id="UP000661507">
    <property type="component" value="Unassembled WGS sequence"/>
</dbReference>
<dbReference type="InterPro" id="IPR005064">
    <property type="entry name" value="BUG"/>
</dbReference>
<dbReference type="CDD" id="cd07012">
    <property type="entry name" value="PBP2_Bug_TTT"/>
    <property type="match status" value="1"/>
</dbReference>
<dbReference type="EMBL" id="BMKW01000016">
    <property type="protein sequence ID" value="GGJ38393.1"/>
    <property type="molecule type" value="Genomic_DNA"/>
</dbReference>
<dbReference type="AlphaFoldDB" id="A0A917L208"/>
<keyword evidence="2" id="KW-0732">Signal</keyword>
<evidence type="ECO:0000256" key="1">
    <source>
        <dbReference type="ARBA" id="ARBA00006987"/>
    </source>
</evidence>
<feature type="chain" id="PRO_5037484564" evidence="2">
    <location>
        <begin position="22"/>
        <end position="322"/>
    </location>
</feature>
<proteinExistence type="inferred from homology"/>
<dbReference type="InterPro" id="IPR042100">
    <property type="entry name" value="Bug_dom1"/>
</dbReference>
<dbReference type="Pfam" id="PF03401">
    <property type="entry name" value="TctC"/>
    <property type="match status" value="1"/>
</dbReference>
<protein>
    <submittedName>
        <fullName evidence="3">MFS transporter</fullName>
    </submittedName>
</protein>
<evidence type="ECO:0000313" key="4">
    <source>
        <dbReference type="Proteomes" id="UP000661507"/>
    </source>
</evidence>
<dbReference type="SUPFAM" id="SSF53850">
    <property type="entry name" value="Periplasmic binding protein-like II"/>
    <property type="match status" value="1"/>
</dbReference>
<accession>A0A917L208</accession>
<evidence type="ECO:0000256" key="2">
    <source>
        <dbReference type="SAM" id="SignalP"/>
    </source>
</evidence>
<dbReference type="Gene3D" id="3.40.190.10">
    <property type="entry name" value="Periplasmic binding protein-like II"/>
    <property type="match status" value="1"/>
</dbReference>
<dbReference type="Gene3D" id="3.40.190.150">
    <property type="entry name" value="Bordetella uptake gene, domain 1"/>
    <property type="match status" value="1"/>
</dbReference>
<sequence length="322" mass="33602">MNRRSLLFAAASLGVAPAVRAQSPWPTRPTTIVVPYVPGGPSDILARTLAQQLNARLGQPFVVENRTGANGAVAAQYVARQPADGATLFIAASGIMTINPLLLARAGYDPIGDFTPITVAISASNLMVVNPSVPANNLQELIAWLRANPDKASYGSSGIGSSEHLGMELFKQVTGTEMTHVPYPGGGAATTDLVGGTLQLALLNMATVVPQVQAGRLRAIAVGGRTRHPLLPEVPTMVEAGLPDFTSGSWHSIVAPRGMAEPLATRIHDAVTAALRTPDVAQRLAATGFLVEASSRDGLTTTIETETARWRDVVRRAGLAAG</sequence>
<comment type="similarity">
    <text evidence="1">Belongs to the UPF0065 (bug) family.</text>
</comment>
<comment type="caution">
    <text evidence="3">The sequence shown here is derived from an EMBL/GenBank/DDBJ whole genome shotgun (WGS) entry which is preliminary data.</text>
</comment>
<evidence type="ECO:0000313" key="3">
    <source>
        <dbReference type="EMBL" id="GGJ38393.1"/>
    </source>
</evidence>
<keyword evidence="4" id="KW-1185">Reference proteome</keyword>
<reference evidence="3" key="1">
    <citation type="journal article" date="2014" name="Int. J. Syst. Evol. Microbiol.">
        <title>Complete genome sequence of Corynebacterium casei LMG S-19264T (=DSM 44701T), isolated from a smear-ripened cheese.</title>
        <authorList>
            <consortium name="US DOE Joint Genome Institute (JGI-PGF)"/>
            <person name="Walter F."/>
            <person name="Albersmeier A."/>
            <person name="Kalinowski J."/>
            <person name="Ruckert C."/>
        </authorList>
    </citation>
    <scope>NUCLEOTIDE SEQUENCE</scope>
    <source>
        <strain evidence="3">CGMCC 1.3617</strain>
    </source>
</reference>